<dbReference type="PROSITE" id="PS51034">
    <property type="entry name" value="ZP_2"/>
    <property type="match status" value="1"/>
</dbReference>
<keyword evidence="6" id="KW-1185">Reference proteome</keyword>
<dbReference type="InterPro" id="IPR001507">
    <property type="entry name" value="ZP_dom"/>
</dbReference>
<protein>
    <submittedName>
        <fullName evidence="5">Uncharacterized protein</fullName>
    </submittedName>
</protein>
<dbReference type="EMBL" id="JAFNEN010000002">
    <property type="protein sequence ID" value="KAG8201943.1"/>
    <property type="molecule type" value="Genomic_DNA"/>
</dbReference>
<comment type="caution">
    <text evidence="5">The sequence shown here is derived from an EMBL/GenBank/DDBJ whole genome shotgun (WGS) entry which is preliminary data.</text>
</comment>
<keyword evidence="2" id="KW-1133">Transmembrane helix</keyword>
<feature type="compositionally biased region" description="Low complexity" evidence="1">
    <location>
        <begin position="598"/>
        <end position="611"/>
    </location>
</feature>
<feature type="domain" description="ZP" evidence="4">
    <location>
        <begin position="311"/>
        <end position="551"/>
    </location>
</feature>
<sequence length="708" mass="79229">MLFSFKRGLLSKTLELCRNVVIISSCILSLSSLVQSEVLDCPLEKQSFELVTGFVFTAPDDTLELVPGTLHLTECLSYCRHNTSCRAVNFETGLCVLFSSSATDRPQALSSSQFPVFTIYAQKICLKETPCNREWVFERVSNHQLLERSRKSVANVSSKEHCMGLCLVERDFECRSANYHTEKQECQMSDVDRHSVHSSKFYVPSEDGTVYLENNCVDPPVRLCEFRKIGGKILKTVDAVFQEVKTLDGCRKKCLSVNYRCQSFDMGDPTNSVCRLSHLASPSLADIEDPYLEIHGASTYEIASCYNVTIQCRSREMVAFVRTTKVFNGKVYAKSKPNSCVTDVINNNEFEIRMAYHDLNCDVKQQGGNEFSNDIVIQHHDMIVTNQDLGVTVHCQYDLSNKSVAHGVRLEVNNEVQTYGSHSVNVGAPNVTMKVTDRLGRDLFAAQVGDPLLLKFEITDPNSPYDIFVRELIAMDGIDNSEILLIDALGCPTDTLIMGALSKARTETKTLQATFDAFKFPTSEIVQFKALVTPCLPACEPADCSVRSFDGVSQKMTSFGKRKKRSVEEDEVVVVQTIHITDKFGFDRQGRRTDDGHSSNYGEEGSSETSGSTCMNLAGLVISCSLFLVAQLAVLLAWAFVWHRKTCSRAKGIDRKETSRSIDMIYSNRRDSSISSAYGIDNPYRQDIAPYDTVYNTAQQPSNVQRRY</sequence>
<feature type="compositionally biased region" description="Basic and acidic residues" evidence="1">
    <location>
        <begin position="588"/>
        <end position="597"/>
    </location>
</feature>
<proteinExistence type="predicted"/>
<evidence type="ECO:0000259" key="3">
    <source>
        <dbReference type="PROSITE" id="PS50948"/>
    </source>
</evidence>
<feature type="region of interest" description="Disordered" evidence="1">
    <location>
        <begin position="588"/>
        <end position="611"/>
    </location>
</feature>
<dbReference type="Gene3D" id="3.50.4.10">
    <property type="entry name" value="Hepatocyte Growth Factor"/>
    <property type="match status" value="1"/>
</dbReference>
<dbReference type="Proteomes" id="UP000827092">
    <property type="component" value="Unassembled WGS sequence"/>
</dbReference>
<dbReference type="SUPFAM" id="SSF57414">
    <property type="entry name" value="Hairpin loop containing domain-like"/>
    <property type="match status" value="2"/>
</dbReference>
<dbReference type="PANTHER" id="PTHR47327:SF2">
    <property type="entry name" value="FI18240P1-RELATED"/>
    <property type="match status" value="1"/>
</dbReference>
<organism evidence="5 6">
    <name type="scientific">Oedothorax gibbosus</name>
    <dbReference type="NCBI Taxonomy" id="931172"/>
    <lineage>
        <taxon>Eukaryota</taxon>
        <taxon>Metazoa</taxon>
        <taxon>Ecdysozoa</taxon>
        <taxon>Arthropoda</taxon>
        <taxon>Chelicerata</taxon>
        <taxon>Arachnida</taxon>
        <taxon>Araneae</taxon>
        <taxon>Araneomorphae</taxon>
        <taxon>Entelegynae</taxon>
        <taxon>Araneoidea</taxon>
        <taxon>Linyphiidae</taxon>
        <taxon>Erigoninae</taxon>
        <taxon>Oedothorax</taxon>
    </lineage>
</organism>
<evidence type="ECO:0000313" key="6">
    <source>
        <dbReference type="Proteomes" id="UP000827092"/>
    </source>
</evidence>
<feature type="domain" description="Apple" evidence="3">
    <location>
        <begin position="131"/>
        <end position="216"/>
    </location>
</feature>
<dbReference type="Pfam" id="PF00024">
    <property type="entry name" value="PAN_1"/>
    <property type="match status" value="2"/>
</dbReference>
<evidence type="ECO:0000313" key="5">
    <source>
        <dbReference type="EMBL" id="KAG8201943.1"/>
    </source>
</evidence>
<dbReference type="SMART" id="SM00241">
    <property type="entry name" value="ZP"/>
    <property type="match status" value="1"/>
</dbReference>
<feature type="domain" description="Apple" evidence="3">
    <location>
        <begin position="224"/>
        <end position="305"/>
    </location>
</feature>
<dbReference type="SMART" id="SM00473">
    <property type="entry name" value="PAN_AP"/>
    <property type="match status" value="3"/>
</dbReference>
<name>A0AAV6W1C7_9ARAC</name>
<dbReference type="Pfam" id="PF25057">
    <property type="entry name" value="CUT_N"/>
    <property type="match status" value="1"/>
</dbReference>
<accession>A0AAV6W1C7</accession>
<dbReference type="AlphaFoldDB" id="A0AAV6W1C7"/>
<gene>
    <name evidence="5" type="ORF">JTE90_027419</name>
</gene>
<evidence type="ECO:0000259" key="4">
    <source>
        <dbReference type="PROSITE" id="PS51034"/>
    </source>
</evidence>
<keyword evidence="2" id="KW-0812">Transmembrane</keyword>
<feature type="transmembrane region" description="Helical" evidence="2">
    <location>
        <begin position="617"/>
        <end position="641"/>
    </location>
</feature>
<evidence type="ECO:0000256" key="2">
    <source>
        <dbReference type="SAM" id="Phobius"/>
    </source>
</evidence>
<reference evidence="5 6" key="1">
    <citation type="journal article" date="2022" name="Nat. Ecol. Evol.">
        <title>A masculinizing supergene underlies an exaggerated male reproductive morph in a spider.</title>
        <authorList>
            <person name="Hendrickx F."/>
            <person name="De Corte Z."/>
            <person name="Sonet G."/>
            <person name="Van Belleghem S.M."/>
            <person name="Kostlbacher S."/>
            <person name="Vangestel C."/>
        </authorList>
    </citation>
    <scope>NUCLEOTIDE SEQUENCE [LARGE SCALE GENOMIC DNA]</scope>
    <source>
        <strain evidence="5">W744_W776</strain>
    </source>
</reference>
<dbReference type="InterPro" id="IPR056953">
    <property type="entry name" value="CUT_N"/>
</dbReference>
<evidence type="ECO:0000256" key="1">
    <source>
        <dbReference type="SAM" id="MobiDB-lite"/>
    </source>
</evidence>
<dbReference type="PROSITE" id="PS50948">
    <property type="entry name" value="PAN"/>
    <property type="match status" value="3"/>
</dbReference>
<dbReference type="CDD" id="cd01099">
    <property type="entry name" value="PAN_AP_HGF"/>
    <property type="match status" value="1"/>
</dbReference>
<dbReference type="InterPro" id="IPR052774">
    <property type="entry name" value="Celegans_DevNeuronal_Protein"/>
</dbReference>
<dbReference type="InterPro" id="IPR003609">
    <property type="entry name" value="Pan_app"/>
</dbReference>
<dbReference type="PANTHER" id="PTHR47327">
    <property type="entry name" value="FI18240P1-RELATED"/>
    <property type="match status" value="1"/>
</dbReference>
<feature type="domain" description="Apple" evidence="3">
    <location>
        <begin position="41"/>
        <end position="125"/>
    </location>
</feature>
<dbReference type="GO" id="GO:0009653">
    <property type="term" value="P:anatomical structure morphogenesis"/>
    <property type="evidence" value="ECO:0007669"/>
    <property type="project" value="TreeGrafter"/>
</dbReference>
<keyword evidence="2" id="KW-0472">Membrane</keyword>